<organism evidence="1">
    <name type="scientific">bioreactor metagenome</name>
    <dbReference type="NCBI Taxonomy" id="1076179"/>
    <lineage>
        <taxon>unclassified sequences</taxon>
        <taxon>metagenomes</taxon>
        <taxon>ecological metagenomes</taxon>
    </lineage>
</organism>
<reference evidence="1" key="1">
    <citation type="submission" date="2019-08" db="EMBL/GenBank/DDBJ databases">
        <authorList>
            <person name="Kucharzyk K."/>
            <person name="Murdoch R.W."/>
            <person name="Higgins S."/>
            <person name="Loffler F."/>
        </authorList>
    </citation>
    <scope>NUCLEOTIDE SEQUENCE</scope>
</reference>
<protein>
    <submittedName>
        <fullName evidence="1">Uncharacterized protein</fullName>
    </submittedName>
</protein>
<dbReference type="AlphaFoldDB" id="A0A644SPM3"/>
<gene>
    <name evidence="1" type="ORF">SDC9_02069</name>
</gene>
<accession>A0A644SPM3</accession>
<proteinExistence type="predicted"/>
<dbReference type="EMBL" id="VSSQ01000003">
    <property type="protein sequence ID" value="MPL56583.1"/>
    <property type="molecule type" value="Genomic_DNA"/>
</dbReference>
<sequence>MQYMKNSKQNMKPQDIVLLLKIVSLKNDLWNQAAVAVDLGISQAEISESVARSKNSGLLDTKGKVVMKYALAEFLQYGIRYAFPQKPGTIVRGIPTAHSASPLINEIQSNEMYVWAYAKGNARGQSIEPLYSSVPEAALKDEKLYELLAITDAIRVGRTREKEIAVEYLKKYLEIA</sequence>
<name>A0A644SPM3_9ZZZZ</name>
<evidence type="ECO:0000313" key="1">
    <source>
        <dbReference type="EMBL" id="MPL56583.1"/>
    </source>
</evidence>
<comment type="caution">
    <text evidence="1">The sequence shown here is derived from an EMBL/GenBank/DDBJ whole genome shotgun (WGS) entry which is preliminary data.</text>
</comment>